<reference evidence="2 3" key="1">
    <citation type="submission" date="2020-06" db="EMBL/GenBank/DDBJ databases">
        <title>NJ-3-1, isolated from saline soil.</title>
        <authorList>
            <person name="Cui H.L."/>
            <person name="Shi X."/>
        </authorList>
    </citation>
    <scope>NUCLEOTIDE SEQUENCE [LARGE SCALE GENOMIC DNA]</scope>
    <source>
        <strain evidence="2 3">NJ-3-1</strain>
    </source>
</reference>
<sequence>MRYIKSLPGRPLRAAELDALREAEAIVEAAPLGVADDVIRALAVQVDGTLFGLGYEAAAGWTVVDRRDAGDPEDLAAVRDALKAWAGEQ</sequence>
<organism evidence="2 3">
    <name type="scientific">Halorarum salinum</name>
    <dbReference type="NCBI Taxonomy" id="2743089"/>
    <lineage>
        <taxon>Archaea</taxon>
        <taxon>Methanobacteriati</taxon>
        <taxon>Methanobacteriota</taxon>
        <taxon>Stenosarchaea group</taxon>
        <taxon>Halobacteria</taxon>
        <taxon>Halobacteriales</taxon>
        <taxon>Haloferacaceae</taxon>
        <taxon>Halorarum</taxon>
    </lineage>
</organism>
<dbReference type="Pfam" id="PF25912">
    <property type="entry name" value="DUF7964"/>
    <property type="match status" value="1"/>
</dbReference>
<name>A0A7D5QIF5_9EURY</name>
<dbReference type="OrthoDB" id="250597at2157"/>
<dbReference type="InterPro" id="IPR058270">
    <property type="entry name" value="DUF7964"/>
</dbReference>
<dbReference type="GeneID" id="56038811"/>
<evidence type="ECO:0000313" key="2">
    <source>
        <dbReference type="EMBL" id="QLG62984.1"/>
    </source>
</evidence>
<gene>
    <name evidence="2" type="ORF">HUG12_15090</name>
</gene>
<dbReference type="KEGG" id="halu:HUG12_15090"/>
<dbReference type="Proteomes" id="UP000509626">
    <property type="component" value="Chromosome"/>
</dbReference>
<accession>A0A7D5QIF5</accession>
<protein>
    <recommendedName>
        <fullName evidence="1">DUF7964 domain-containing protein</fullName>
    </recommendedName>
</protein>
<proteinExistence type="predicted"/>
<evidence type="ECO:0000259" key="1">
    <source>
        <dbReference type="Pfam" id="PF25912"/>
    </source>
</evidence>
<dbReference type="AlphaFoldDB" id="A0A7D5QIF5"/>
<feature type="domain" description="DUF7964" evidence="1">
    <location>
        <begin position="4"/>
        <end position="85"/>
    </location>
</feature>
<dbReference type="EMBL" id="CP058579">
    <property type="protein sequence ID" value="QLG62984.1"/>
    <property type="molecule type" value="Genomic_DNA"/>
</dbReference>
<keyword evidence="3" id="KW-1185">Reference proteome</keyword>
<dbReference type="RefSeq" id="WP_179269569.1">
    <property type="nucleotide sequence ID" value="NZ_CP058579.1"/>
</dbReference>
<evidence type="ECO:0000313" key="3">
    <source>
        <dbReference type="Proteomes" id="UP000509626"/>
    </source>
</evidence>